<dbReference type="GO" id="GO:0006629">
    <property type="term" value="P:lipid metabolic process"/>
    <property type="evidence" value="ECO:0007669"/>
    <property type="project" value="InterPro"/>
</dbReference>
<accession>D2R5Q7</accession>
<evidence type="ECO:0000259" key="2">
    <source>
        <dbReference type="PROSITE" id="PS51704"/>
    </source>
</evidence>
<dbReference type="PANTHER" id="PTHR46211:SF14">
    <property type="entry name" value="GLYCEROPHOSPHODIESTER PHOSPHODIESTERASE"/>
    <property type="match status" value="1"/>
</dbReference>
<dbReference type="OrthoDB" id="238714at2"/>
<keyword evidence="1" id="KW-0732">Signal</keyword>
<feature type="signal peptide" evidence="1">
    <location>
        <begin position="1"/>
        <end position="19"/>
    </location>
</feature>
<name>D2R5Q7_PIRSD</name>
<sequence length="275" mass="30535" precursor="true">MFCRLLILGILLCSTLASASRATADEPSATKTPLILAHRGGAYEYEENTMEGFRACYERGIRGFETDIRMTRDGVLVILHDDSLDRTHIGAGPVEEKTADELRAITTKNGQKFLLLDELLDYFADKPHVYIELEMKTSNKTLYPDERIAEYCKKLHEQATARKADGSTYLFTSFDHRPIKAIRALDEKAPISIIAGKPLSAEFIELAKSLKATHIACQLNGTSRAMVEEAHKQGLKVNCWPGRAAQDFFLAIGLGVDVHCTDIPIAIQKVKEALP</sequence>
<keyword evidence="4" id="KW-1185">Reference proteome</keyword>
<evidence type="ECO:0000256" key="1">
    <source>
        <dbReference type="SAM" id="SignalP"/>
    </source>
</evidence>
<dbReference type="eggNOG" id="COG0584">
    <property type="taxonomic scope" value="Bacteria"/>
</dbReference>
<reference evidence="3 4" key="1">
    <citation type="journal article" date="2009" name="Stand. Genomic Sci.">
        <title>Complete genome sequence of Pirellula staleyi type strain (ATCC 27377).</title>
        <authorList>
            <person name="Clum A."/>
            <person name="Tindall B.J."/>
            <person name="Sikorski J."/>
            <person name="Ivanova N."/>
            <person name="Mavrommatis K."/>
            <person name="Lucas S."/>
            <person name="Glavina del Rio T."/>
            <person name="Nolan M."/>
            <person name="Chen F."/>
            <person name="Tice H."/>
            <person name="Pitluck S."/>
            <person name="Cheng J.F."/>
            <person name="Chertkov O."/>
            <person name="Brettin T."/>
            <person name="Han C."/>
            <person name="Detter J.C."/>
            <person name="Kuske C."/>
            <person name="Bruce D."/>
            <person name="Goodwin L."/>
            <person name="Ovchinikova G."/>
            <person name="Pati A."/>
            <person name="Mikhailova N."/>
            <person name="Chen A."/>
            <person name="Palaniappan K."/>
            <person name="Land M."/>
            <person name="Hauser L."/>
            <person name="Chang Y.J."/>
            <person name="Jeffries C.D."/>
            <person name="Chain P."/>
            <person name="Rohde M."/>
            <person name="Goker M."/>
            <person name="Bristow J."/>
            <person name="Eisen J.A."/>
            <person name="Markowitz V."/>
            <person name="Hugenholtz P."/>
            <person name="Kyrpides N.C."/>
            <person name="Klenk H.P."/>
            <person name="Lapidus A."/>
        </authorList>
    </citation>
    <scope>NUCLEOTIDE SEQUENCE [LARGE SCALE GENOMIC DNA]</scope>
    <source>
        <strain evidence="4">ATCC 27377 / DSM 6068 / ICPB 4128</strain>
    </source>
</reference>
<dbReference type="HOGENOM" id="CLU_030006_3_6_0"/>
<dbReference type="EMBL" id="CP001848">
    <property type="protein sequence ID" value="ADB17239.1"/>
    <property type="molecule type" value="Genomic_DNA"/>
</dbReference>
<dbReference type="CDD" id="cd08556">
    <property type="entry name" value="GDPD"/>
    <property type="match status" value="1"/>
</dbReference>
<dbReference type="InterPro" id="IPR030395">
    <property type="entry name" value="GP_PDE_dom"/>
</dbReference>
<protein>
    <submittedName>
        <fullName evidence="3">Glycerophosphoryl diester phosphodiesterase</fullName>
    </submittedName>
</protein>
<dbReference type="Proteomes" id="UP000001887">
    <property type="component" value="Chromosome"/>
</dbReference>
<dbReference type="STRING" id="530564.Psta_2570"/>
<feature type="chain" id="PRO_5003036215" evidence="1">
    <location>
        <begin position="20"/>
        <end position="275"/>
    </location>
</feature>
<dbReference type="InterPro" id="IPR017946">
    <property type="entry name" value="PLC-like_Pdiesterase_TIM-brl"/>
</dbReference>
<dbReference type="PROSITE" id="PS51704">
    <property type="entry name" value="GP_PDE"/>
    <property type="match status" value="1"/>
</dbReference>
<dbReference type="KEGG" id="psl:Psta_2570"/>
<evidence type="ECO:0000313" key="3">
    <source>
        <dbReference type="EMBL" id="ADB17239.1"/>
    </source>
</evidence>
<proteinExistence type="predicted"/>
<dbReference type="PANTHER" id="PTHR46211">
    <property type="entry name" value="GLYCEROPHOSPHORYL DIESTER PHOSPHODIESTERASE"/>
    <property type="match status" value="1"/>
</dbReference>
<dbReference type="SUPFAM" id="SSF51695">
    <property type="entry name" value="PLC-like phosphodiesterases"/>
    <property type="match status" value="1"/>
</dbReference>
<evidence type="ECO:0000313" key="4">
    <source>
        <dbReference type="Proteomes" id="UP000001887"/>
    </source>
</evidence>
<dbReference type="AlphaFoldDB" id="D2R5Q7"/>
<gene>
    <name evidence="3" type="ordered locus">Psta_2570</name>
</gene>
<dbReference type="Gene3D" id="3.20.20.190">
    <property type="entry name" value="Phosphatidylinositol (PI) phosphodiesterase"/>
    <property type="match status" value="1"/>
</dbReference>
<feature type="domain" description="GP-PDE" evidence="2">
    <location>
        <begin position="33"/>
        <end position="271"/>
    </location>
</feature>
<organism evidence="3 4">
    <name type="scientific">Pirellula staleyi (strain ATCC 27377 / DSM 6068 / ICPB 4128)</name>
    <name type="common">Pirella staleyi</name>
    <dbReference type="NCBI Taxonomy" id="530564"/>
    <lineage>
        <taxon>Bacteria</taxon>
        <taxon>Pseudomonadati</taxon>
        <taxon>Planctomycetota</taxon>
        <taxon>Planctomycetia</taxon>
        <taxon>Pirellulales</taxon>
        <taxon>Pirellulaceae</taxon>
        <taxon>Pirellula</taxon>
    </lineage>
</organism>
<dbReference type="GO" id="GO:0008081">
    <property type="term" value="F:phosphoric diester hydrolase activity"/>
    <property type="evidence" value="ECO:0007669"/>
    <property type="project" value="InterPro"/>
</dbReference>
<dbReference type="Pfam" id="PF03009">
    <property type="entry name" value="GDPD"/>
    <property type="match status" value="1"/>
</dbReference>